<feature type="transmembrane region" description="Helical" evidence="1">
    <location>
        <begin position="273"/>
        <end position="294"/>
    </location>
</feature>
<dbReference type="STRING" id="180498.A0A067KX00"/>
<proteinExistence type="predicted"/>
<dbReference type="EMBL" id="KK914327">
    <property type="protein sequence ID" value="KDP40701.1"/>
    <property type="molecule type" value="Genomic_DNA"/>
</dbReference>
<feature type="transmembrane region" description="Helical" evidence="1">
    <location>
        <begin position="48"/>
        <end position="70"/>
    </location>
</feature>
<dbReference type="InterPro" id="IPR025315">
    <property type="entry name" value="DUF4220"/>
</dbReference>
<evidence type="ECO:0000313" key="3">
    <source>
        <dbReference type="EMBL" id="KDP40701.1"/>
    </source>
</evidence>
<dbReference type="Pfam" id="PF04578">
    <property type="entry name" value="DUF594"/>
    <property type="match status" value="1"/>
</dbReference>
<dbReference type="KEGG" id="jcu:105631674"/>
<keyword evidence="1" id="KW-0472">Membrane</keyword>
<dbReference type="InterPro" id="IPR007658">
    <property type="entry name" value="DUF594"/>
</dbReference>
<dbReference type="AlphaFoldDB" id="A0A067KX00"/>
<sequence length="680" mass="77212">MQIFPESLIRLWNGWEIRVLVLSSLLLQITLIELGARRKYIAGMWISFIVWLAYLSADWLATVALGILASSQNDDFSTNPNYSIHAFWAPFLLLHLGGPDAITSYSLEDNELCLRHFLGLLIEVGVAFYVYLMYLDNSPLTFIAIPVFIAGLVKYGERTWVLRYSSTNQLQESLSSLSSVPSNTSNGNKKILPRGPCPSPSTNFFHRAHYLFKMSLPLFEDLILGFSESNDSHSVISSVSSSEEAFKLVEVELGLIYDELYTKAPIVYSKLGLLLRSISLLSSFIALVVFSITIDGHPQYSTVDIALTYLLLVGAFVLEAYGLVRLIFSDQTMIWLSKSGSPPTNSILRTVYFLHLHYRSGKRWSGLMGQYNLISSCLKNDPPEWLKYFGIDELIKDMDIKRVEVNADVKDAIFNHIRKKGDQLYQHGDLKVNKMLDTQMFRSTLLALRGNGALQQAITVFLEDADVFFEAISFSNSVVIWHLATDICYYSDLDDQTHQNKDYSKHTLSKTLSDYMLHNLVMNPNLLSKENQSGHAFQDTKEAIQDFLFKGDIGKKTSYSEKEACLKILEANFAEDDLEKQIFSTEQMKSFMLVGGYLLAKQLKSTEFEEKWDVVSEVWIEMVAYAASHCDWKEHAQKLRKGGDLLTHVCILMAHFGLSDQFKEAHLTQFQESTFNLFGE</sequence>
<gene>
    <name evidence="3" type="ORF">JCGZ_24700</name>
</gene>
<evidence type="ECO:0000256" key="1">
    <source>
        <dbReference type="SAM" id="Phobius"/>
    </source>
</evidence>
<organism evidence="3 4">
    <name type="scientific">Jatropha curcas</name>
    <name type="common">Barbados nut</name>
    <dbReference type="NCBI Taxonomy" id="180498"/>
    <lineage>
        <taxon>Eukaryota</taxon>
        <taxon>Viridiplantae</taxon>
        <taxon>Streptophyta</taxon>
        <taxon>Embryophyta</taxon>
        <taxon>Tracheophyta</taxon>
        <taxon>Spermatophyta</taxon>
        <taxon>Magnoliopsida</taxon>
        <taxon>eudicotyledons</taxon>
        <taxon>Gunneridae</taxon>
        <taxon>Pentapetalae</taxon>
        <taxon>rosids</taxon>
        <taxon>fabids</taxon>
        <taxon>Malpighiales</taxon>
        <taxon>Euphorbiaceae</taxon>
        <taxon>Crotonoideae</taxon>
        <taxon>Jatropheae</taxon>
        <taxon>Jatropha</taxon>
    </lineage>
</organism>
<evidence type="ECO:0000313" key="4">
    <source>
        <dbReference type="Proteomes" id="UP000027138"/>
    </source>
</evidence>
<evidence type="ECO:0000259" key="2">
    <source>
        <dbReference type="Pfam" id="PF13968"/>
    </source>
</evidence>
<dbReference type="OrthoDB" id="841045at2759"/>
<dbReference type="Pfam" id="PF13968">
    <property type="entry name" value="DUF4220"/>
    <property type="match status" value="1"/>
</dbReference>
<feature type="transmembrane region" description="Helical" evidence="1">
    <location>
        <begin position="114"/>
        <end position="134"/>
    </location>
</feature>
<keyword evidence="1" id="KW-0812">Transmembrane</keyword>
<protein>
    <recommendedName>
        <fullName evidence="2">DUF4220 domain-containing protein</fullName>
    </recommendedName>
</protein>
<feature type="transmembrane region" description="Helical" evidence="1">
    <location>
        <begin position="140"/>
        <end position="156"/>
    </location>
</feature>
<dbReference type="PANTHER" id="PTHR31325">
    <property type="entry name" value="OS01G0798800 PROTEIN-RELATED"/>
    <property type="match status" value="1"/>
</dbReference>
<keyword evidence="1" id="KW-1133">Transmembrane helix</keyword>
<reference evidence="3 4" key="1">
    <citation type="journal article" date="2014" name="PLoS ONE">
        <title>Global Analysis of Gene Expression Profiles in Physic Nut (Jatropha curcas L.) Seedlings Exposed to Salt Stress.</title>
        <authorList>
            <person name="Zhang L."/>
            <person name="Zhang C."/>
            <person name="Wu P."/>
            <person name="Chen Y."/>
            <person name="Li M."/>
            <person name="Jiang H."/>
            <person name="Wu G."/>
        </authorList>
    </citation>
    <scope>NUCLEOTIDE SEQUENCE [LARGE SCALE GENOMIC DNA]</scope>
    <source>
        <strain evidence="4">cv. GZQX0401</strain>
        <tissue evidence="3">Young leaves</tissue>
    </source>
</reference>
<feature type="transmembrane region" description="Helical" evidence="1">
    <location>
        <begin position="306"/>
        <end position="328"/>
    </location>
</feature>
<feature type="transmembrane region" description="Helical" evidence="1">
    <location>
        <begin position="82"/>
        <end position="102"/>
    </location>
</feature>
<name>A0A067KX00_JATCU</name>
<keyword evidence="4" id="KW-1185">Reference proteome</keyword>
<accession>A0A067KX00</accession>
<dbReference type="Proteomes" id="UP000027138">
    <property type="component" value="Unassembled WGS sequence"/>
</dbReference>
<feature type="domain" description="DUF4220" evidence="2">
    <location>
        <begin position="51"/>
        <end position="375"/>
    </location>
</feature>